<comment type="similarity">
    <text evidence="1">Belongs to the enoyl-CoA hydratase/isomerase family.</text>
</comment>
<dbReference type="EMBL" id="PVUE01000012">
    <property type="protein sequence ID" value="PRZ41035.1"/>
    <property type="molecule type" value="Genomic_DNA"/>
</dbReference>
<proteinExistence type="inferred from homology"/>
<dbReference type="Gene3D" id="1.10.12.10">
    <property type="entry name" value="Lyase 2-enoyl-coa Hydratase, Chain A, domain 2"/>
    <property type="match status" value="1"/>
</dbReference>
<reference evidence="2 3" key="1">
    <citation type="submission" date="2018-03" db="EMBL/GenBank/DDBJ databases">
        <title>Genomic Encyclopedia of Archaeal and Bacterial Type Strains, Phase II (KMG-II): from individual species to whole genera.</title>
        <authorList>
            <person name="Goeker M."/>
        </authorList>
    </citation>
    <scope>NUCLEOTIDE SEQUENCE [LARGE SCALE GENOMIC DNA]</scope>
    <source>
        <strain evidence="2 3">DSM 100065</strain>
    </source>
</reference>
<dbReference type="InterPro" id="IPR001753">
    <property type="entry name" value="Enoyl-CoA_hydra/iso"/>
</dbReference>
<dbReference type="InterPro" id="IPR014748">
    <property type="entry name" value="Enoyl-CoA_hydra_C"/>
</dbReference>
<dbReference type="CDD" id="cd06558">
    <property type="entry name" value="crotonase-like"/>
    <property type="match status" value="1"/>
</dbReference>
<dbReference type="Proteomes" id="UP000237752">
    <property type="component" value="Unassembled WGS sequence"/>
</dbReference>
<evidence type="ECO:0000256" key="1">
    <source>
        <dbReference type="ARBA" id="ARBA00005254"/>
    </source>
</evidence>
<dbReference type="GO" id="GO:0003824">
    <property type="term" value="F:catalytic activity"/>
    <property type="evidence" value="ECO:0007669"/>
    <property type="project" value="UniProtKB-ARBA"/>
</dbReference>
<gene>
    <name evidence="2" type="ORF">CLV47_11268</name>
</gene>
<dbReference type="PANTHER" id="PTHR43459">
    <property type="entry name" value="ENOYL-COA HYDRATASE"/>
    <property type="match status" value="1"/>
</dbReference>
<accession>A0A2T0ZXE4</accession>
<dbReference type="PANTHER" id="PTHR43459:SF1">
    <property type="entry name" value="EG:BACN32G11.4 PROTEIN"/>
    <property type="match status" value="1"/>
</dbReference>
<keyword evidence="3" id="KW-1185">Reference proteome</keyword>
<organism evidence="2 3">
    <name type="scientific">Antricoccus suffuscus</name>
    <dbReference type="NCBI Taxonomy" id="1629062"/>
    <lineage>
        <taxon>Bacteria</taxon>
        <taxon>Bacillati</taxon>
        <taxon>Actinomycetota</taxon>
        <taxon>Actinomycetes</taxon>
        <taxon>Geodermatophilales</taxon>
        <taxon>Antricoccaceae</taxon>
        <taxon>Antricoccus</taxon>
    </lineage>
</organism>
<evidence type="ECO:0000313" key="3">
    <source>
        <dbReference type="Proteomes" id="UP000237752"/>
    </source>
</evidence>
<dbReference type="Gene3D" id="3.90.226.10">
    <property type="entry name" value="2-enoyl-CoA Hydratase, Chain A, domain 1"/>
    <property type="match status" value="1"/>
</dbReference>
<dbReference type="SUPFAM" id="SSF52096">
    <property type="entry name" value="ClpP/crotonase"/>
    <property type="match status" value="1"/>
</dbReference>
<dbReference type="RefSeq" id="WP_106349693.1">
    <property type="nucleotide sequence ID" value="NZ_PVUE01000012.1"/>
</dbReference>
<comment type="caution">
    <text evidence="2">The sequence shown here is derived from an EMBL/GenBank/DDBJ whole genome shotgun (WGS) entry which is preliminary data.</text>
</comment>
<dbReference type="AlphaFoldDB" id="A0A2T0ZXE4"/>
<protein>
    <submittedName>
        <fullName evidence="2">Enoyl-CoA hydratase</fullName>
    </submittedName>
</protein>
<sequence>MTETVLIDRASPVATVTMNRPDALNSLTDEMKTALRDGLADLAADDSVRAVVLTGSGRAFCAGQDLKEHLEKLGSGNPPLATVAEHYNPIVRSLAQMPKPTIAAVNGMAAGAGASFAYACDFRVAAQSAKFLLAFANIGLSVDSGASYHLPRLVGQAKALEMMLLASPVGSEESLRIGMVNEVVPDADLADHAAAIASRLASGATAAYGLIKQAVQYSATHALDEALDNEAANMAVAGGTEDHANAVDAFVKKEKPTFRGR</sequence>
<evidence type="ECO:0000313" key="2">
    <source>
        <dbReference type="EMBL" id="PRZ41035.1"/>
    </source>
</evidence>
<dbReference type="InterPro" id="IPR029045">
    <property type="entry name" value="ClpP/crotonase-like_dom_sf"/>
</dbReference>
<name>A0A2T0ZXE4_9ACTN</name>
<dbReference type="OrthoDB" id="9777711at2"/>
<dbReference type="Pfam" id="PF00378">
    <property type="entry name" value="ECH_1"/>
    <property type="match status" value="1"/>
</dbReference>